<reference evidence="3" key="1">
    <citation type="submission" date="2023-02" db="EMBL/GenBank/DDBJ databases">
        <title>Georgenia sp.10Sc9-8, isolated from a soil sample collected from the Taklamakan desert.</title>
        <authorList>
            <person name="Liu S."/>
        </authorList>
    </citation>
    <scope>NUCLEOTIDE SEQUENCE</scope>
    <source>
        <strain evidence="3">10Sc9-8</strain>
    </source>
</reference>
<dbReference type="Gene3D" id="1.10.8.80">
    <property type="entry name" value="Magnesium chelatase subunit I, C-Terminal domain"/>
    <property type="match status" value="1"/>
</dbReference>
<dbReference type="InterPro" id="IPR050764">
    <property type="entry name" value="CbbQ/NirQ/NorQ/GpvN"/>
</dbReference>
<feature type="domain" description="ChlI/MoxR AAA lid" evidence="2">
    <location>
        <begin position="104"/>
        <end position="174"/>
    </location>
</feature>
<dbReference type="InterPro" id="IPR011703">
    <property type="entry name" value="ATPase_AAA-3"/>
</dbReference>
<dbReference type="InterPro" id="IPR027417">
    <property type="entry name" value="P-loop_NTPase"/>
</dbReference>
<keyword evidence="4" id="KW-1185">Reference proteome</keyword>
<dbReference type="Pfam" id="PF07726">
    <property type="entry name" value="AAA_3"/>
    <property type="match status" value="1"/>
</dbReference>
<dbReference type="EMBL" id="JARACI010000251">
    <property type="protein sequence ID" value="MDD9205084.1"/>
    <property type="molecule type" value="Genomic_DNA"/>
</dbReference>
<accession>A0ABT5TSP1</accession>
<dbReference type="InterPro" id="IPR041628">
    <property type="entry name" value="ChlI/MoxR_AAA_lid"/>
</dbReference>
<evidence type="ECO:0000259" key="1">
    <source>
        <dbReference type="Pfam" id="PF07726"/>
    </source>
</evidence>
<feature type="non-terminal residue" evidence="3">
    <location>
        <position position="195"/>
    </location>
</feature>
<proteinExistence type="predicted"/>
<name>A0ABT5TSP1_9MICO</name>
<dbReference type="Proteomes" id="UP001165561">
    <property type="component" value="Unassembled WGS sequence"/>
</dbReference>
<feature type="domain" description="ATPase AAA-3" evidence="1">
    <location>
        <begin position="1"/>
        <end position="40"/>
    </location>
</feature>
<dbReference type="Pfam" id="PF17863">
    <property type="entry name" value="AAA_lid_2"/>
    <property type="match status" value="1"/>
</dbReference>
<feature type="non-terminal residue" evidence="3">
    <location>
        <position position="1"/>
    </location>
</feature>
<sequence length="195" mass="20603">SVEGTSYPLPQPFHVMATANPVEYEGTYPLPEAQLDRFMVRLAVGYPDRDAETEVLARRLARRREAADVARVVGPDEVLGMQAGVEAVGVDPDVLRYCVDLAAATRGHEAVEVGASPRGSQALVLVARALAVLDGRDYLLPEDVKAVAVPALAHRLTLTATSWASGVQAEQVVTALLRSVPTPTTVAAGRRGAVG</sequence>
<gene>
    <name evidence="3" type="ORF">PU560_01225</name>
</gene>
<evidence type="ECO:0000259" key="2">
    <source>
        <dbReference type="Pfam" id="PF17863"/>
    </source>
</evidence>
<dbReference type="SUPFAM" id="SSF52540">
    <property type="entry name" value="P-loop containing nucleoside triphosphate hydrolases"/>
    <property type="match status" value="1"/>
</dbReference>
<dbReference type="PANTHER" id="PTHR42759:SF1">
    <property type="entry name" value="MAGNESIUM-CHELATASE SUBUNIT CHLD"/>
    <property type="match status" value="1"/>
</dbReference>
<dbReference type="PANTHER" id="PTHR42759">
    <property type="entry name" value="MOXR FAMILY PROTEIN"/>
    <property type="match status" value="1"/>
</dbReference>
<organism evidence="3 4">
    <name type="scientific">Georgenia halotolerans</name>
    <dbReference type="NCBI Taxonomy" id="3028317"/>
    <lineage>
        <taxon>Bacteria</taxon>
        <taxon>Bacillati</taxon>
        <taxon>Actinomycetota</taxon>
        <taxon>Actinomycetes</taxon>
        <taxon>Micrococcales</taxon>
        <taxon>Bogoriellaceae</taxon>
        <taxon>Georgenia</taxon>
    </lineage>
</organism>
<protein>
    <submittedName>
        <fullName evidence="3">MoxR family ATPase</fullName>
    </submittedName>
</protein>
<dbReference type="Gene3D" id="3.40.50.300">
    <property type="entry name" value="P-loop containing nucleotide triphosphate hydrolases"/>
    <property type="match status" value="1"/>
</dbReference>
<comment type="caution">
    <text evidence="3">The sequence shown here is derived from an EMBL/GenBank/DDBJ whole genome shotgun (WGS) entry which is preliminary data.</text>
</comment>
<evidence type="ECO:0000313" key="3">
    <source>
        <dbReference type="EMBL" id="MDD9205084.1"/>
    </source>
</evidence>
<evidence type="ECO:0000313" key="4">
    <source>
        <dbReference type="Proteomes" id="UP001165561"/>
    </source>
</evidence>